<sequence length="79" mass="8575">MPAAPGTAGRADAGRGARTLCLIKFIRGNKTVSRDCASCGVEGCARGRLDQPGRQLRRICRAHLNLYYMPRLKVPTSCN</sequence>
<dbReference type="EMBL" id="CADEBD010000334">
    <property type="protein sequence ID" value="CAB3246859.1"/>
    <property type="molecule type" value="Genomic_DNA"/>
</dbReference>
<accession>A0A8S1AKD2</accession>
<comment type="caution">
    <text evidence="1">The sequence shown here is derived from an EMBL/GenBank/DDBJ whole genome shotgun (WGS) entry which is preliminary data.</text>
</comment>
<gene>
    <name evidence="1" type="ORF">APLA_LOCUS11656</name>
</gene>
<reference evidence="1 2" key="1">
    <citation type="submission" date="2020-04" db="EMBL/GenBank/DDBJ databases">
        <authorList>
            <person name="Wallbank WR R."/>
            <person name="Pardo Diaz C."/>
            <person name="Kozak K."/>
            <person name="Martin S."/>
            <person name="Jiggins C."/>
            <person name="Moest M."/>
            <person name="Warren A I."/>
            <person name="Byers J.R.P. K."/>
            <person name="Montejo-Kovacevich G."/>
            <person name="Yen C E."/>
        </authorList>
    </citation>
    <scope>NUCLEOTIDE SEQUENCE [LARGE SCALE GENOMIC DNA]</scope>
</reference>
<dbReference type="OrthoDB" id="413361at2759"/>
<evidence type="ECO:0000313" key="2">
    <source>
        <dbReference type="Proteomes" id="UP000494256"/>
    </source>
</evidence>
<organism evidence="1 2">
    <name type="scientific">Arctia plantaginis</name>
    <name type="common">Wood tiger moth</name>
    <name type="synonym">Phalaena plantaginis</name>
    <dbReference type="NCBI Taxonomy" id="874455"/>
    <lineage>
        <taxon>Eukaryota</taxon>
        <taxon>Metazoa</taxon>
        <taxon>Ecdysozoa</taxon>
        <taxon>Arthropoda</taxon>
        <taxon>Hexapoda</taxon>
        <taxon>Insecta</taxon>
        <taxon>Pterygota</taxon>
        <taxon>Neoptera</taxon>
        <taxon>Endopterygota</taxon>
        <taxon>Lepidoptera</taxon>
        <taxon>Glossata</taxon>
        <taxon>Ditrysia</taxon>
        <taxon>Noctuoidea</taxon>
        <taxon>Erebidae</taxon>
        <taxon>Arctiinae</taxon>
        <taxon>Arctia</taxon>
    </lineage>
</organism>
<dbReference type="AlphaFoldDB" id="A0A8S1AKD2"/>
<protein>
    <submittedName>
        <fullName evidence="1">Uncharacterized protein</fullName>
    </submittedName>
</protein>
<proteinExistence type="predicted"/>
<name>A0A8S1AKD2_ARCPL</name>
<evidence type="ECO:0000313" key="1">
    <source>
        <dbReference type="EMBL" id="CAB3246859.1"/>
    </source>
</evidence>
<dbReference type="Proteomes" id="UP000494256">
    <property type="component" value="Unassembled WGS sequence"/>
</dbReference>